<evidence type="ECO:0000313" key="1">
    <source>
        <dbReference type="EMBL" id="SVD66722.1"/>
    </source>
</evidence>
<organism evidence="1">
    <name type="scientific">marine metagenome</name>
    <dbReference type="NCBI Taxonomy" id="408172"/>
    <lineage>
        <taxon>unclassified sequences</taxon>
        <taxon>metagenomes</taxon>
        <taxon>ecological metagenomes</taxon>
    </lineage>
</organism>
<proteinExistence type="predicted"/>
<dbReference type="EMBL" id="UINC01165369">
    <property type="protein sequence ID" value="SVD66722.1"/>
    <property type="molecule type" value="Genomic_DNA"/>
</dbReference>
<accession>A0A382X6L4</accession>
<name>A0A382X6L4_9ZZZZ</name>
<sequence>MGEEKLAGLADYENAGVYSPEELAVLRYADGMTATPVEVSDELFSALAGFYDDKQIVELSSALAWENYRARFDHALAIEAEGFSEGAYCPQPAARRA</sequence>
<dbReference type="SUPFAM" id="SSF69118">
    <property type="entry name" value="AhpD-like"/>
    <property type="match status" value="1"/>
</dbReference>
<dbReference type="PANTHER" id="PTHR34846">
    <property type="entry name" value="4-CARBOXYMUCONOLACTONE DECARBOXYLASE FAMILY PROTEIN (AFU_ORTHOLOGUE AFUA_6G11590)"/>
    <property type="match status" value="1"/>
</dbReference>
<dbReference type="AlphaFoldDB" id="A0A382X6L4"/>
<dbReference type="Gene3D" id="1.20.1290.10">
    <property type="entry name" value="AhpD-like"/>
    <property type="match status" value="1"/>
</dbReference>
<evidence type="ECO:0008006" key="2">
    <source>
        <dbReference type="Google" id="ProtNLM"/>
    </source>
</evidence>
<dbReference type="InterPro" id="IPR029032">
    <property type="entry name" value="AhpD-like"/>
</dbReference>
<protein>
    <recommendedName>
        <fullName evidence="2">Carboxymuconolactone decarboxylase-like domain-containing protein</fullName>
    </recommendedName>
</protein>
<reference evidence="1" key="1">
    <citation type="submission" date="2018-05" db="EMBL/GenBank/DDBJ databases">
        <authorList>
            <person name="Lanie J.A."/>
            <person name="Ng W.-L."/>
            <person name="Kazmierczak K.M."/>
            <person name="Andrzejewski T.M."/>
            <person name="Davidsen T.M."/>
            <person name="Wayne K.J."/>
            <person name="Tettelin H."/>
            <person name="Glass J.I."/>
            <person name="Rusch D."/>
            <person name="Podicherti R."/>
            <person name="Tsui H.-C.T."/>
            <person name="Winkler M.E."/>
        </authorList>
    </citation>
    <scope>NUCLEOTIDE SEQUENCE</scope>
</reference>
<dbReference type="PANTHER" id="PTHR34846:SF5">
    <property type="entry name" value="CARBOXYMUCONOLACTONE DECARBOXYLASE-LIKE DOMAIN-CONTAINING PROTEIN"/>
    <property type="match status" value="1"/>
</dbReference>
<gene>
    <name evidence="1" type="ORF">METZ01_LOCUS419576</name>
</gene>